<keyword evidence="8" id="KW-1185">Reference proteome</keyword>
<dbReference type="PANTHER" id="PTHR10030:SF37">
    <property type="entry name" value="ALPHA-L-FUCOSIDASE-RELATED"/>
    <property type="match status" value="1"/>
</dbReference>
<comment type="similarity">
    <text evidence="1">Belongs to the glycosyl hydrolase 29 family.</text>
</comment>
<dbReference type="InterPro" id="IPR008979">
    <property type="entry name" value="Galactose-bd-like_sf"/>
</dbReference>
<keyword evidence="3" id="KW-0732">Signal</keyword>
<dbReference type="InterPro" id="IPR059177">
    <property type="entry name" value="GH29D-like_dom"/>
</dbReference>
<evidence type="ECO:0000256" key="1">
    <source>
        <dbReference type="ARBA" id="ARBA00007951"/>
    </source>
</evidence>
<dbReference type="STRING" id="1484053.SAMN05444274_1232"/>
<dbReference type="GO" id="GO:0004560">
    <property type="term" value="F:alpha-L-fucosidase activity"/>
    <property type="evidence" value="ECO:0007669"/>
    <property type="project" value="InterPro"/>
</dbReference>
<dbReference type="RefSeq" id="WP_073003619.1">
    <property type="nucleotide sequence ID" value="NZ_FQUM01000023.1"/>
</dbReference>
<dbReference type="InterPro" id="IPR000421">
    <property type="entry name" value="FA58C"/>
</dbReference>
<dbReference type="GO" id="GO:0016139">
    <property type="term" value="P:glycoside catabolic process"/>
    <property type="evidence" value="ECO:0007669"/>
    <property type="project" value="TreeGrafter"/>
</dbReference>
<dbReference type="EC" id="3.2.1.51" evidence="2"/>
<dbReference type="SUPFAM" id="SSF51445">
    <property type="entry name" value="(Trans)glycosidases"/>
    <property type="match status" value="1"/>
</dbReference>
<dbReference type="InterPro" id="IPR000933">
    <property type="entry name" value="Glyco_hydro_29"/>
</dbReference>
<dbReference type="OrthoDB" id="1389336at2"/>
<protein>
    <recommendedName>
        <fullName evidence="2">alpha-L-fucosidase</fullName>
        <ecNumber evidence="2">3.2.1.51</ecNumber>
    </recommendedName>
</protein>
<name>A0A1M5GIJ0_9BACT</name>
<dbReference type="Proteomes" id="UP000184164">
    <property type="component" value="Unassembled WGS sequence"/>
</dbReference>
<evidence type="ECO:0000313" key="7">
    <source>
        <dbReference type="EMBL" id="SHG03342.1"/>
    </source>
</evidence>
<dbReference type="Gene3D" id="2.60.120.260">
    <property type="entry name" value="Galactose-binding domain-like"/>
    <property type="match status" value="2"/>
</dbReference>
<evidence type="ECO:0000256" key="4">
    <source>
        <dbReference type="ARBA" id="ARBA00022801"/>
    </source>
</evidence>
<dbReference type="PANTHER" id="PTHR10030">
    <property type="entry name" value="ALPHA-L-FUCOSIDASE"/>
    <property type="match status" value="1"/>
</dbReference>
<dbReference type="Pfam" id="PF00754">
    <property type="entry name" value="F5_F8_type_C"/>
    <property type="match status" value="2"/>
</dbReference>
<keyword evidence="5" id="KW-0326">Glycosidase</keyword>
<keyword evidence="4" id="KW-0378">Hydrolase</keyword>
<dbReference type="SUPFAM" id="SSF49785">
    <property type="entry name" value="Galactose-binding domain-like"/>
    <property type="match status" value="2"/>
</dbReference>
<proteinExistence type="inferred from homology"/>
<evidence type="ECO:0000256" key="5">
    <source>
        <dbReference type="ARBA" id="ARBA00023295"/>
    </source>
</evidence>
<dbReference type="AlphaFoldDB" id="A0A1M5GIJ0"/>
<dbReference type="Pfam" id="PF01120">
    <property type="entry name" value="Alpha_L_fucos"/>
    <property type="match status" value="1"/>
</dbReference>
<dbReference type="EMBL" id="FQUM01000023">
    <property type="protein sequence ID" value="SHG03342.1"/>
    <property type="molecule type" value="Genomic_DNA"/>
</dbReference>
<feature type="domain" description="F5/8 type C" evidence="6">
    <location>
        <begin position="341"/>
        <end position="479"/>
    </location>
</feature>
<dbReference type="InterPro" id="IPR057739">
    <property type="entry name" value="Glyco_hydro_29_N"/>
</dbReference>
<dbReference type="PROSITE" id="PS51257">
    <property type="entry name" value="PROKAR_LIPOPROTEIN"/>
    <property type="match status" value="1"/>
</dbReference>
<organism evidence="7 8">
    <name type="scientific">Mariniphaga anaerophila</name>
    <dbReference type="NCBI Taxonomy" id="1484053"/>
    <lineage>
        <taxon>Bacteria</taxon>
        <taxon>Pseudomonadati</taxon>
        <taxon>Bacteroidota</taxon>
        <taxon>Bacteroidia</taxon>
        <taxon>Marinilabiliales</taxon>
        <taxon>Prolixibacteraceae</taxon>
        <taxon>Mariniphaga</taxon>
    </lineage>
</organism>
<evidence type="ECO:0000313" key="8">
    <source>
        <dbReference type="Proteomes" id="UP000184164"/>
    </source>
</evidence>
<sequence>MKHPVLLLLIFVLFSCEKTLPPEPVLPLPSERQLAWHELEFYAFVHFNMNTFTNMEWGFGNENPKLFNPTELDCRQWARVCKDAGMKGIILTAKHHDGFCLWPSEYTEHSVKNSDWKNGKGDVVRELSDACREYGLKFGVYLSPWDRNHSDYGNPEYLDYFRNQLRELLTNYGDVFEVWFDGANGGSGWYGGANEERRIDRETYYDWENTYKIVRELQPEACLFSDAGPDIRWVGNEEGWAMETNWAPIRRDEFYPGSPNYVELRTGHEDGTHWVPAEVDVSIRPGWYYHASEDHQVKTLPHLLDIYYNSIGRNASLLINFPVDTRGLIHEKDVEQVMKLANAIKNDFANNLALNKRVSATNIRGNSRSFKAGNAVDGNPDTYWTTDDGVIQSSLEIDFREPVEMNRFLVQEDIRLGQRVKQFKLEALVGNNWQTIARETTIGRKRILRFPNISASKLRLSIEDAKASPVISTIEVYKAPKVLAEPIINRNKNGMVSIKAFDSGLHIYYTTDGENPSENSLLYNEAFEWKKKGIIKALAVDAATGSFSPVSVAEFDVVKEKWKVVGELASAKGIENIFDGDESSAWSIEANAPVDVVIDLGESLAITGFNYLPDQGRWNPGIIFNYEFFVSEDGKNWGAPVSSGEFSNIKNSPIWQKKHLDTVQGRFIRLRALSSALEEGRIGIAEFGINTN</sequence>
<dbReference type="SMART" id="SM00812">
    <property type="entry name" value="Alpha_L_fucos"/>
    <property type="match status" value="1"/>
</dbReference>
<dbReference type="Gene3D" id="3.20.20.80">
    <property type="entry name" value="Glycosidases"/>
    <property type="match status" value="1"/>
</dbReference>
<dbReference type="PROSITE" id="PS50022">
    <property type="entry name" value="FA58C_3"/>
    <property type="match status" value="2"/>
</dbReference>
<evidence type="ECO:0000256" key="3">
    <source>
        <dbReference type="ARBA" id="ARBA00022729"/>
    </source>
</evidence>
<dbReference type="InterPro" id="IPR017853">
    <property type="entry name" value="GH"/>
</dbReference>
<feature type="domain" description="F5/8 type C" evidence="6">
    <location>
        <begin position="544"/>
        <end position="689"/>
    </location>
</feature>
<dbReference type="FunFam" id="3.20.20.80:FF:000052">
    <property type="entry name" value="Putative alpha-L-fucosidase 1"/>
    <property type="match status" value="1"/>
</dbReference>
<reference evidence="8" key="1">
    <citation type="submission" date="2016-11" db="EMBL/GenBank/DDBJ databases">
        <authorList>
            <person name="Varghese N."/>
            <person name="Submissions S."/>
        </authorList>
    </citation>
    <scope>NUCLEOTIDE SEQUENCE [LARGE SCALE GENOMIC DNA]</scope>
    <source>
        <strain evidence="8">DSM 26910</strain>
    </source>
</reference>
<dbReference type="Pfam" id="PF13290">
    <property type="entry name" value="CHB_HEX_C_1"/>
    <property type="match status" value="1"/>
</dbReference>
<dbReference type="GO" id="GO:0006004">
    <property type="term" value="P:fucose metabolic process"/>
    <property type="evidence" value="ECO:0007669"/>
    <property type="project" value="TreeGrafter"/>
</dbReference>
<evidence type="ECO:0000259" key="6">
    <source>
        <dbReference type="PROSITE" id="PS50022"/>
    </source>
</evidence>
<gene>
    <name evidence="7" type="ORF">SAMN05444274_1232</name>
</gene>
<dbReference type="GO" id="GO:0005764">
    <property type="term" value="C:lysosome"/>
    <property type="evidence" value="ECO:0007669"/>
    <property type="project" value="TreeGrafter"/>
</dbReference>
<accession>A0A1M5GIJ0</accession>
<evidence type="ECO:0000256" key="2">
    <source>
        <dbReference type="ARBA" id="ARBA00012662"/>
    </source>
</evidence>